<keyword evidence="6" id="KW-1185">Reference proteome</keyword>
<feature type="domain" description="PPIase FKBP-type" evidence="4">
    <location>
        <begin position="124"/>
        <end position="233"/>
    </location>
</feature>
<feature type="chain" id="PRO_5040911651" description="peptidylprolyl isomerase" evidence="3">
    <location>
        <begin position="24"/>
        <end position="341"/>
    </location>
</feature>
<dbReference type="InterPro" id="IPR001179">
    <property type="entry name" value="PPIase_FKBP_dom"/>
</dbReference>
<keyword evidence="3" id="KW-0732">Signal</keyword>
<evidence type="ECO:0000313" key="5">
    <source>
        <dbReference type="EMBL" id="MBW2936478.1"/>
    </source>
</evidence>
<sequence>MKKSVFLLSIIAVLLFTVFSCNKKDDGVTFVPARDRGEEAPVSVAIIEEYLQTHFYNYEEFANPPANFDYKIKFDTIAGDNANKIPLIDQVSSKTVPDRVADGVNYTLYYLNALEGGGQKPTFADVVTLRYEGRFLNTEFTLSPYSSLFDSAASPVSFDLTAVVNGFQDGMIEFKTSPTGPITNPDGTVSFENYGVGAVFIPSGLGYYVSPPNGSPIPFYSQLIFTFQLYTTRVGDQDGDGIPTFYEDLNGNKIEEDDDTDNDGLPNYFDTDDDNDGRPTIQEITVREYILAEGDPYPELGADEFEVNSVYNESTMETTITTLEYKDANGDGLPDYLDSTL</sequence>
<feature type="signal peptide" evidence="3">
    <location>
        <begin position="1"/>
        <end position="23"/>
    </location>
</feature>
<dbReference type="AlphaFoldDB" id="A0A9X1FKR9"/>
<gene>
    <name evidence="5" type="ORF">KXJ69_00065</name>
</gene>
<evidence type="ECO:0000259" key="4">
    <source>
        <dbReference type="PROSITE" id="PS50059"/>
    </source>
</evidence>
<dbReference type="PROSITE" id="PS50059">
    <property type="entry name" value="FKBP_PPIASE"/>
    <property type="match status" value="1"/>
</dbReference>
<feature type="region of interest" description="Disordered" evidence="2">
    <location>
        <begin position="252"/>
        <end position="277"/>
    </location>
</feature>
<keyword evidence="1 5" id="KW-0413">Isomerase</keyword>
<evidence type="ECO:0000256" key="3">
    <source>
        <dbReference type="SAM" id="SignalP"/>
    </source>
</evidence>
<evidence type="ECO:0000256" key="2">
    <source>
        <dbReference type="SAM" id="MobiDB-lite"/>
    </source>
</evidence>
<accession>A0A9X1FKR9</accession>
<protein>
    <recommendedName>
        <fullName evidence="1">peptidylprolyl isomerase</fullName>
        <ecNumber evidence="1">5.2.1.8</ecNumber>
    </recommendedName>
</protein>
<dbReference type="PROSITE" id="PS51257">
    <property type="entry name" value="PROKAR_LIPOPROTEIN"/>
    <property type="match status" value="1"/>
</dbReference>
<keyword evidence="1" id="KW-0697">Rotamase</keyword>
<dbReference type="Proteomes" id="UP001138686">
    <property type="component" value="Unassembled WGS sequence"/>
</dbReference>
<dbReference type="EMBL" id="JAHWDP010000001">
    <property type="protein sequence ID" value="MBW2936478.1"/>
    <property type="molecule type" value="Genomic_DNA"/>
</dbReference>
<reference evidence="5" key="1">
    <citation type="submission" date="2021-07" db="EMBL/GenBank/DDBJ databases">
        <title>Aureisphaera sp. CAU 1614 isolated from sea sediment.</title>
        <authorList>
            <person name="Kim W."/>
        </authorList>
    </citation>
    <scope>NUCLEOTIDE SEQUENCE</scope>
    <source>
        <strain evidence="5">CAU 1614</strain>
    </source>
</reference>
<organism evidence="5 6">
    <name type="scientific">Halomarinibacterium sedimenti</name>
    <dbReference type="NCBI Taxonomy" id="2857106"/>
    <lineage>
        <taxon>Bacteria</taxon>
        <taxon>Pseudomonadati</taxon>
        <taxon>Bacteroidota</taxon>
        <taxon>Flavobacteriia</taxon>
        <taxon>Flavobacteriales</taxon>
        <taxon>Flavobacteriaceae</taxon>
        <taxon>Halomarinibacterium</taxon>
    </lineage>
</organism>
<evidence type="ECO:0000256" key="1">
    <source>
        <dbReference type="PROSITE-ProRule" id="PRU00277"/>
    </source>
</evidence>
<dbReference type="GO" id="GO:0003755">
    <property type="term" value="F:peptidyl-prolyl cis-trans isomerase activity"/>
    <property type="evidence" value="ECO:0007669"/>
    <property type="project" value="UniProtKB-KW"/>
</dbReference>
<dbReference type="RefSeq" id="WP_219050235.1">
    <property type="nucleotide sequence ID" value="NZ_JAHWDP010000001.1"/>
</dbReference>
<proteinExistence type="predicted"/>
<name>A0A9X1FKR9_9FLAO</name>
<comment type="catalytic activity">
    <reaction evidence="1">
        <text>[protein]-peptidylproline (omega=180) = [protein]-peptidylproline (omega=0)</text>
        <dbReference type="Rhea" id="RHEA:16237"/>
        <dbReference type="Rhea" id="RHEA-COMP:10747"/>
        <dbReference type="Rhea" id="RHEA-COMP:10748"/>
        <dbReference type="ChEBI" id="CHEBI:83833"/>
        <dbReference type="ChEBI" id="CHEBI:83834"/>
        <dbReference type="EC" id="5.2.1.8"/>
    </reaction>
</comment>
<dbReference type="EC" id="5.2.1.8" evidence="1"/>
<comment type="caution">
    <text evidence="5">The sequence shown here is derived from an EMBL/GenBank/DDBJ whole genome shotgun (WGS) entry which is preliminary data.</text>
</comment>
<evidence type="ECO:0000313" key="6">
    <source>
        <dbReference type="Proteomes" id="UP001138686"/>
    </source>
</evidence>